<evidence type="ECO:0000256" key="5">
    <source>
        <dbReference type="ARBA" id="ARBA00022454"/>
    </source>
</evidence>
<evidence type="ECO:0000256" key="8">
    <source>
        <dbReference type="ARBA" id="ARBA00023242"/>
    </source>
</evidence>
<evidence type="ECO:0000313" key="11">
    <source>
        <dbReference type="EMBL" id="EXJ84408.1"/>
    </source>
</evidence>
<dbReference type="SUPFAM" id="SSF50249">
    <property type="entry name" value="Nucleic acid-binding proteins"/>
    <property type="match status" value="2"/>
</dbReference>
<dbReference type="GO" id="GO:0000783">
    <property type="term" value="C:nuclear telomere cap complex"/>
    <property type="evidence" value="ECO:0007669"/>
    <property type="project" value="TreeGrafter"/>
</dbReference>
<evidence type="ECO:0000313" key="12">
    <source>
        <dbReference type="Proteomes" id="UP000019478"/>
    </source>
</evidence>
<keyword evidence="8" id="KW-0539">Nucleus</keyword>
<name>W9XW18_9EURO</name>
<dbReference type="GeneID" id="19169193"/>
<feature type="compositionally biased region" description="Basic and acidic residues" evidence="9">
    <location>
        <begin position="399"/>
        <end position="410"/>
    </location>
</feature>
<accession>W9XW18</accession>
<evidence type="ECO:0000256" key="4">
    <source>
        <dbReference type="ARBA" id="ARBA00015253"/>
    </source>
</evidence>
<dbReference type="Proteomes" id="UP000019478">
    <property type="component" value="Unassembled WGS sequence"/>
</dbReference>
<dbReference type="InterPro" id="IPR028389">
    <property type="entry name" value="POT1"/>
</dbReference>
<evidence type="ECO:0000256" key="3">
    <source>
        <dbReference type="ARBA" id="ARBA00008442"/>
    </source>
</evidence>
<feature type="domain" description="Telomeric single stranded DNA binding POT1/Cdc13" evidence="10">
    <location>
        <begin position="10"/>
        <end position="146"/>
    </location>
</feature>
<dbReference type="OrthoDB" id="2186770at2759"/>
<dbReference type="RefSeq" id="XP_007733393.1">
    <property type="nucleotide sequence ID" value="XM_007735203.1"/>
</dbReference>
<evidence type="ECO:0000256" key="9">
    <source>
        <dbReference type="SAM" id="MobiDB-lite"/>
    </source>
</evidence>
<dbReference type="GO" id="GO:0016233">
    <property type="term" value="P:telomere capping"/>
    <property type="evidence" value="ECO:0007669"/>
    <property type="project" value="TreeGrafter"/>
</dbReference>
<reference evidence="11 12" key="1">
    <citation type="submission" date="2013-03" db="EMBL/GenBank/DDBJ databases">
        <title>The Genome Sequence of Capronia epimyces CBS 606.96.</title>
        <authorList>
            <consortium name="The Broad Institute Genomics Platform"/>
            <person name="Cuomo C."/>
            <person name="de Hoog S."/>
            <person name="Gorbushina A."/>
            <person name="Walker B."/>
            <person name="Young S.K."/>
            <person name="Zeng Q."/>
            <person name="Gargeya S."/>
            <person name="Fitzgerald M."/>
            <person name="Haas B."/>
            <person name="Abouelleil A."/>
            <person name="Allen A.W."/>
            <person name="Alvarado L."/>
            <person name="Arachchi H.M."/>
            <person name="Berlin A.M."/>
            <person name="Chapman S.B."/>
            <person name="Gainer-Dewar J."/>
            <person name="Goldberg J."/>
            <person name="Griggs A."/>
            <person name="Gujja S."/>
            <person name="Hansen M."/>
            <person name="Howarth C."/>
            <person name="Imamovic A."/>
            <person name="Ireland A."/>
            <person name="Larimer J."/>
            <person name="McCowan C."/>
            <person name="Murphy C."/>
            <person name="Pearson M."/>
            <person name="Poon T.W."/>
            <person name="Priest M."/>
            <person name="Roberts A."/>
            <person name="Saif S."/>
            <person name="Shea T."/>
            <person name="Sisk P."/>
            <person name="Sykes S."/>
            <person name="Wortman J."/>
            <person name="Nusbaum C."/>
            <person name="Birren B."/>
        </authorList>
    </citation>
    <scope>NUCLEOTIDE SEQUENCE [LARGE SCALE GENOMIC DNA]</scope>
    <source>
        <strain evidence="11 12">CBS 606.96</strain>
    </source>
</reference>
<dbReference type="InterPro" id="IPR012340">
    <property type="entry name" value="NA-bd_OB-fold"/>
</dbReference>
<keyword evidence="6" id="KW-0779">Telomere</keyword>
<comment type="similarity">
    <text evidence="3">Belongs to the telombin family.</text>
</comment>
<dbReference type="EMBL" id="AMGY01000004">
    <property type="protein sequence ID" value="EXJ84408.1"/>
    <property type="molecule type" value="Genomic_DNA"/>
</dbReference>
<dbReference type="AlphaFoldDB" id="W9XW18"/>
<comment type="subcellular location">
    <subcellularLocation>
        <location evidence="2">Chromosome</location>
        <location evidence="2">Telomere</location>
    </subcellularLocation>
    <subcellularLocation>
        <location evidence="1">Nucleus</location>
    </subcellularLocation>
</comment>
<dbReference type="eggNOG" id="KOG4757">
    <property type="taxonomic scope" value="Eukaryota"/>
</dbReference>
<evidence type="ECO:0000256" key="1">
    <source>
        <dbReference type="ARBA" id="ARBA00004123"/>
    </source>
</evidence>
<dbReference type="STRING" id="1182542.W9XW18"/>
<evidence type="ECO:0000259" key="10">
    <source>
        <dbReference type="SMART" id="SM00976"/>
    </source>
</evidence>
<gene>
    <name evidence="11" type="ORF">A1O3_05075</name>
</gene>
<dbReference type="PANTHER" id="PTHR14513">
    <property type="entry name" value="PROTECTION OF TELOMERES 1"/>
    <property type="match status" value="1"/>
</dbReference>
<sequence>MDPGPIPANCISLKDAFARSTNEHYHIMGVCVDFLEPVLSRGSDFTMKLTLHDRTWEYGCGMTFRFFCKQLKHLPTVQNQGDVVILRNFKTINTRGEIFGISNIQSEWVILPATALAESDSVQDVQRQARWSGQDDPINRHQKVFNEHELRYARWLADQEDAAQWRPLLGSTKLQRDHIISSNGGKTSPYDGKFRLIKDLEVPQTNKYLFVELLGEVRRIYGTDFRTELYVSDYTINDRLYEYRYGDNEGGREGDPFGYIEDSSSKWPGPWGKMTMNITLFDSHSVYAQSAVKEGTFVYLRNVQIKMDRNGSQLEGCCRGDRSNPTKVNVDVRKPHEGVSDERMKALLLRKREYETKAKAENLRFVRNAQVAKKRQNEGADEPKSKKTKTRNRKKKESRAKDEAEQRSDEAAAASEKTLTKPNGTVRCENVSVPCKTIMDIVDPDILVRTTAKGTTFRLPFQNSKYKANVRVVDFFPDDIADFAAPRQKSEYDCLSDCDNPEDSDIDLTQNHENEVKWEWRFFLLVEDAAQQMVGGGRRARIELLVADRDGDYLLNMEACNLRDKSNARELAKVKERLFHLWGDLQERKEESATVEESSMKPSARPFQCLIKEYGVPIRSSSGQPKDSFQYERVFGLFGTTISC</sequence>
<dbReference type="FunFam" id="2.40.50.140:FF:000303">
    <property type="entry name" value="Protection of telomeres protein 1"/>
    <property type="match status" value="1"/>
</dbReference>
<evidence type="ECO:0000256" key="7">
    <source>
        <dbReference type="ARBA" id="ARBA00023125"/>
    </source>
</evidence>
<dbReference type="Pfam" id="PF02765">
    <property type="entry name" value="POT1"/>
    <property type="match status" value="1"/>
</dbReference>
<dbReference type="GO" id="GO:0032210">
    <property type="term" value="P:regulation of telomere maintenance via telomerase"/>
    <property type="evidence" value="ECO:0007669"/>
    <property type="project" value="TreeGrafter"/>
</dbReference>
<keyword evidence="12" id="KW-1185">Reference proteome</keyword>
<evidence type="ECO:0000256" key="2">
    <source>
        <dbReference type="ARBA" id="ARBA00004574"/>
    </source>
</evidence>
<dbReference type="InterPro" id="IPR011564">
    <property type="entry name" value="Telomer_end-bd_POT1/Cdc13"/>
</dbReference>
<dbReference type="Gene3D" id="2.40.50.140">
    <property type="entry name" value="Nucleic acid-binding proteins"/>
    <property type="match status" value="2"/>
</dbReference>
<proteinExistence type="inferred from homology"/>
<feature type="region of interest" description="Disordered" evidence="9">
    <location>
        <begin position="365"/>
        <end position="418"/>
    </location>
</feature>
<keyword evidence="7" id="KW-0238">DNA-binding</keyword>
<dbReference type="InterPro" id="IPR032042">
    <property type="entry name" value="POT1PC"/>
</dbReference>
<dbReference type="SMART" id="SM00976">
    <property type="entry name" value="Telo_bind"/>
    <property type="match status" value="1"/>
</dbReference>
<protein>
    <recommendedName>
        <fullName evidence="4">Protection of telomeres protein 1</fullName>
    </recommendedName>
</protein>
<feature type="compositionally biased region" description="Basic and acidic residues" evidence="9">
    <location>
        <begin position="375"/>
        <end position="385"/>
    </location>
</feature>
<dbReference type="Pfam" id="PF16686">
    <property type="entry name" value="POT1PC"/>
    <property type="match status" value="1"/>
</dbReference>
<comment type="caution">
    <text evidence="11">The sequence shown here is derived from an EMBL/GenBank/DDBJ whole genome shotgun (WGS) entry which is preliminary data.</text>
</comment>
<keyword evidence="5" id="KW-0158">Chromosome</keyword>
<organism evidence="11 12">
    <name type="scientific">Capronia epimyces CBS 606.96</name>
    <dbReference type="NCBI Taxonomy" id="1182542"/>
    <lineage>
        <taxon>Eukaryota</taxon>
        <taxon>Fungi</taxon>
        <taxon>Dikarya</taxon>
        <taxon>Ascomycota</taxon>
        <taxon>Pezizomycotina</taxon>
        <taxon>Eurotiomycetes</taxon>
        <taxon>Chaetothyriomycetidae</taxon>
        <taxon>Chaetothyriales</taxon>
        <taxon>Herpotrichiellaceae</taxon>
        <taxon>Capronia</taxon>
    </lineage>
</organism>
<evidence type="ECO:0000256" key="6">
    <source>
        <dbReference type="ARBA" id="ARBA00022895"/>
    </source>
</evidence>
<dbReference type="GO" id="GO:0010521">
    <property type="term" value="F:telomerase inhibitor activity"/>
    <property type="evidence" value="ECO:0007669"/>
    <property type="project" value="TreeGrafter"/>
</dbReference>
<dbReference type="GO" id="GO:0098505">
    <property type="term" value="F:G-rich strand telomeric DNA binding"/>
    <property type="evidence" value="ECO:0007669"/>
    <property type="project" value="TreeGrafter"/>
</dbReference>
<feature type="compositionally biased region" description="Basic residues" evidence="9">
    <location>
        <begin position="386"/>
        <end position="398"/>
    </location>
</feature>
<dbReference type="PANTHER" id="PTHR14513:SF0">
    <property type="entry name" value="PROTECTION OF TELOMERES PROTEIN 1"/>
    <property type="match status" value="1"/>
</dbReference>
<dbReference type="HOGENOM" id="CLU_016663_1_0_1"/>